<reference evidence="2 3" key="1">
    <citation type="submission" date="2017-03" db="EMBL/GenBank/DDBJ databases">
        <title>Widespread Adenine N6-methylation of Active Genes in Fungi.</title>
        <authorList>
            <consortium name="DOE Joint Genome Institute"/>
            <person name="Mondo S.J."/>
            <person name="Dannebaum R.O."/>
            <person name="Kuo R.C."/>
            <person name="Louie K.B."/>
            <person name="Bewick A.J."/>
            <person name="Labutti K."/>
            <person name="Haridas S."/>
            <person name="Kuo A."/>
            <person name="Salamov A."/>
            <person name="Ahrendt S.R."/>
            <person name="Lau R."/>
            <person name="Bowen B.P."/>
            <person name="Lipzen A."/>
            <person name="Sullivan W."/>
            <person name="Andreopoulos W.B."/>
            <person name="Clum A."/>
            <person name="Lindquist E."/>
            <person name="Daum C."/>
            <person name="Northen T.R."/>
            <person name="Ramamoorthy G."/>
            <person name="Schmitz R.J."/>
            <person name="Gryganskyi A."/>
            <person name="Culley D."/>
            <person name="Magnuson J."/>
            <person name="James T.Y."/>
            <person name="O'Malley M.A."/>
            <person name="Stajich J.E."/>
            <person name="Spatafora J.W."/>
            <person name="Visel A."/>
            <person name="Grigoriev I.V."/>
        </authorList>
    </citation>
    <scope>NUCLEOTIDE SEQUENCE [LARGE SCALE GENOMIC DNA]</scope>
    <source>
        <strain evidence="2 3">NRRL Y-17943</strain>
    </source>
</reference>
<dbReference type="SUPFAM" id="SSF55729">
    <property type="entry name" value="Acyl-CoA N-acyltransferases (Nat)"/>
    <property type="match status" value="1"/>
</dbReference>
<dbReference type="OrthoDB" id="630895at2759"/>
<dbReference type="EMBL" id="NBSH01000020">
    <property type="protein sequence ID" value="ORX33518.1"/>
    <property type="molecule type" value="Genomic_DNA"/>
</dbReference>
<comment type="caution">
    <text evidence="2">The sequence shown here is derived from an EMBL/GenBank/DDBJ whole genome shotgun (WGS) entry which is preliminary data.</text>
</comment>
<gene>
    <name evidence="2" type="ORF">BD324DRAFT_277212</name>
</gene>
<evidence type="ECO:0000313" key="2">
    <source>
        <dbReference type="EMBL" id="ORX33518.1"/>
    </source>
</evidence>
<dbReference type="STRING" id="4999.A0A1Y1U665"/>
<dbReference type="PROSITE" id="PS51186">
    <property type="entry name" value="GNAT"/>
    <property type="match status" value="1"/>
</dbReference>
<evidence type="ECO:0000313" key="3">
    <source>
        <dbReference type="Proteomes" id="UP000193218"/>
    </source>
</evidence>
<dbReference type="InterPro" id="IPR000182">
    <property type="entry name" value="GNAT_dom"/>
</dbReference>
<name>A0A1Y1U665_9TREE</name>
<proteinExistence type="predicted"/>
<dbReference type="AlphaFoldDB" id="A0A1Y1U665"/>
<sequence length="194" mass="22097">MSILTLNEGLAVRQFKQGDAEALVKYLNDSEVLHNLTNRIPQPYTQAAAEWWVNHCIDKSSWLESGPWPTRENAESAPLHHVITLNDQVIGSIALEMQDDVYCRTATLGYWLARPYWGQGIMTRVAGPYVEWAFATFGRIWRIEASVFDGNEGSVRVLERAGFKFEGRKRGSVWKHGKIRDDLIHGIVRDKELA</sequence>
<protein>
    <submittedName>
        <fullName evidence="2">Acyl-CoA N-acyltransferase</fullName>
    </submittedName>
</protein>
<organism evidence="2 3">
    <name type="scientific">Kockovaella imperatae</name>
    <dbReference type="NCBI Taxonomy" id="4999"/>
    <lineage>
        <taxon>Eukaryota</taxon>
        <taxon>Fungi</taxon>
        <taxon>Dikarya</taxon>
        <taxon>Basidiomycota</taxon>
        <taxon>Agaricomycotina</taxon>
        <taxon>Tremellomycetes</taxon>
        <taxon>Tremellales</taxon>
        <taxon>Cuniculitremaceae</taxon>
        <taxon>Kockovaella</taxon>
    </lineage>
</organism>
<dbReference type="GO" id="GO:0016747">
    <property type="term" value="F:acyltransferase activity, transferring groups other than amino-acyl groups"/>
    <property type="evidence" value="ECO:0007669"/>
    <property type="project" value="InterPro"/>
</dbReference>
<dbReference type="InParanoid" id="A0A1Y1U665"/>
<dbReference type="PANTHER" id="PTHR43328">
    <property type="entry name" value="ACETYLTRANSFERASE-RELATED"/>
    <property type="match status" value="1"/>
</dbReference>
<dbReference type="RefSeq" id="XP_021867845.1">
    <property type="nucleotide sequence ID" value="XM_022012358.1"/>
</dbReference>
<feature type="domain" description="N-acetyltransferase" evidence="1">
    <location>
        <begin position="10"/>
        <end position="184"/>
    </location>
</feature>
<keyword evidence="2" id="KW-0808">Transferase</keyword>
<dbReference type="Pfam" id="PF13302">
    <property type="entry name" value="Acetyltransf_3"/>
    <property type="match status" value="1"/>
</dbReference>
<dbReference type="Proteomes" id="UP000193218">
    <property type="component" value="Unassembled WGS sequence"/>
</dbReference>
<dbReference type="Gene3D" id="3.40.630.30">
    <property type="match status" value="1"/>
</dbReference>
<dbReference type="InterPro" id="IPR016181">
    <property type="entry name" value="Acyl_CoA_acyltransferase"/>
</dbReference>
<dbReference type="GeneID" id="33554166"/>
<evidence type="ECO:0000259" key="1">
    <source>
        <dbReference type="PROSITE" id="PS51186"/>
    </source>
</evidence>
<accession>A0A1Y1U665</accession>
<keyword evidence="3" id="KW-1185">Reference proteome</keyword>
<dbReference type="PANTHER" id="PTHR43328:SF1">
    <property type="entry name" value="N-ACETYLTRANSFERASE DOMAIN-CONTAINING PROTEIN"/>
    <property type="match status" value="1"/>
</dbReference>
<keyword evidence="2" id="KW-0012">Acyltransferase</keyword>